<keyword evidence="3" id="KW-0472">Membrane</keyword>
<dbReference type="SUPFAM" id="SSF53474">
    <property type="entry name" value="alpha/beta-Hydrolases"/>
    <property type="match status" value="1"/>
</dbReference>
<feature type="transmembrane region" description="Helical" evidence="3">
    <location>
        <begin position="20"/>
        <end position="37"/>
    </location>
</feature>
<accession>A0A077ZNP8</accession>
<evidence type="ECO:0000313" key="5">
    <source>
        <dbReference type="EMBL" id="CDW71099.1"/>
    </source>
</evidence>
<dbReference type="GO" id="GO:0047372">
    <property type="term" value="F:monoacylglycerol lipase activity"/>
    <property type="evidence" value="ECO:0007669"/>
    <property type="project" value="TreeGrafter"/>
</dbReference>
<dbReference type="Proteomes" id="UP000039865">
    <property type="component" value="Unassembled WGS sequence"/>
</dbReference>
<keyword evidence="5" id="KW-0378">Hydrolase</keyword>
<dbReference type="EMBL" id="CCKQ01000036">
    <property type="protein sequence ID" value="CDW71099.1"/>
    <property type="molecule type" value="Genomic_DNA"/>
</dbReference>
<feature type="active site" description="Charge relay system" evidence="2">
    <location>
        <position position="217"/>
    </location>
</feature>
<dbReference type="OMA" id="HHEVISK"/>
<evidence type="ECO:0000259" key="4">
    <source>
        <dbReference type="Pfam" id="PF00561"/>
    </source>
</evidence>
<dbReference type="InterPro" id="IPR050960">
    <property type="entry name" value="AB_hydrolase_4_sf"/>
</dbReference>
<organism evidence="5 6">
    <name type="scientific">Stylonychia lemnae</name>
    <name type="common">Ciliate</name>
    <dbReference type="NCBI Taxonomy" id="5949"/>
    <lineage>
        <taxon>Eukaryota</taxon>
        <taxon>Sar</taxon>
        <taxon>Alveolata</taxon>
        <taxon>Ciliophora</taxon>
        <taxon>Intramacronucleata</taxon>
        <taxon>Spirotrichea</taxon>
        <taxon>Stichotrichia</taxon>
        <taxon>Sporadotrichida</taxon>
        <taxon>Oxytrichidae</taxon>
        <taxon>Stylonychinae</taxon>
        <taxon>Stylonychia</taxon>
    </lineage>
</organism>
<dbReference type="InterPro" id="IPR029058">
    <property type="entry name" value="AB_hydrolase_fold"/>
</dbReference>
<comment type="similarity">
    <text evidence="1">Belongs to the AB hydrolase superfamily. AB hydrolase 4 family.</text>
</comment>
<feature type="domain" description="AB hydrolase-1" evidence="4">
    <location>
        <begin position="130"/>
        <end position="385"/>
    </location>
</feature>
<dbReference type="Gene3D" id="3.40.50.1820">
    <property type="entry name" value="alpha/beta hydrolase"/>
    <property type="match status" value="1"/>
</dbReference>
<name>A0A077ZNP8_STYLE</name>
<evidence type="ECO:0000256" key="1">
    <source>
        <dbReference type="ARBA" id="ARBA00010884"/>
    </source>
</evidence>
<gene>
    <name evidence="5" type="primary">Contig14799.g15765</name>
    <name evidence="5" type="ORF">STYLEM_38</name>
</gene>
<evidence type="ECO:0000256" key="2">
    <source>
        <dbReference type="PIRSR" id="PIRSR005211-1"/>
    </source>
</evidence>
<dbReference type="PANTHER" id="PTHR10794:SF63">
    <property type="entry name" value="ALPHA_BETA HYDROLASE 1, ISOFORM A"/>
    <property type="match status" value="1"/>
</dbReference>
<sequence length="410" mass="47107">MMSDYSNFIIETANYRPITASILVIIGTIIIGFYLYLKSVQTSKINLYYKLDSKVLKPALENKTLIHMNFKQCIFLFNNFFQSLVHQKLAKVIEGRTQIKFVRELFTFKDGGMIAIDWVNEISPKNDQKPLLIISPGLGGEYNFAYNISVAEEGLANGYSVVIIGQRGASGIPLTTPYIYCASSAQDIREPVEYLYNNYCVNEDKQKIRQIFYVAISFTGSILSHYLGEDGDKHKIITAAAAVCSPMRIWLGIKQLKATYNGIFYKHFGQKLRTLFYNNARVLRGMFKEKFDVDIDNFIGENSNAGVDEFNDLIAKMNKYKSSEDYYHNGSFIHILPQIRVPIMYFYSEDDPVIGKEQLDLDQSMKNPYVLVATTKKGAHVSHFESYFNPRMWFRKPVIQFLNSFRNDVK</sequence>
<evidence type="ECO:0000256" key="3">
    <source>
        <dbReference type="SAM" id="Phobius"/>
    </source>
</evidence>
<dbReference type="InterPro" id="IPR000073">
    <property type="entry name" value="AB_hydrolase_1"/>
</dbReference>
<keyword evidence="3" id="KW-0812">Transmembrane</keyword>
<dbReference type="AlphaFoldDB" id="A0A077ZNP8"/>
<dbReference type="GO" id="GO:0034338">
    <property type="term" value="F:short-chain carboxylesterase activity"/>
    <property type="evidence" value="ECO:0007669"/>
    <property type="project" value="TreeGrafter"/>
</dbReference>
<keyword evidence="6" id="KW-1185">Reference proteome</keyword>
<dbReference type="Pfam" id="PF00561">
    <property type="entry name" value="Abhydrolase_1"/>
    <property type="match status" value="1"/>
</dbReference>
<dbReference type="OrthoDB" id="437070at2759"/>
<feature type="active site" description="Charge relay system" evidence="2">
    <location>
        <position position="380"/>
    </location>
</feature>
<dbReference type="PANTHER" id="PTHR10794">
    <property type="entry name" value="ABHYDROLASE DOMAIN-CONTAINING PROTEIN"/>
    <property type="match status" value="1"/>
</dbReference>
<dbReference type="InterPro" id="IPR012020">
    <property type="entry name" value="ABHD4"/>
</dbReference>
<proteinExistence type="inferred from homology"/>
<evidence type="ECO:0000313" key="6">
    <source>
        <dbReference type="Proteomes" id="UP000039865"/>
    </source>
</evidence>
<keyword evidence="3" id="KW-1133">Transmembrane helix</keyword>
<dbReference type="InParanoid" id="A0A077ZNP8"/>
<protein>
    <submittedName>
        <fullName evidence="5">Alpha beta hydrolase domain containing protein</fullName>
    </submittedName>
</protein>
<feature type="active site" description="Charge relay system" evidence="2">
    <location>
        <position position="351"/>
    </location>
</feature>
<dbReference type="PIRSF" id="PIRSF005211">
    <property type="entry name" value="Ab_hydro_YheT"/>
    <property type="match status" value="1"/>
</dbReference>
<feature type="transmembrane region" description="Helical" evidence="3">
    <location>
        <begin position="211"/>
        <end position="228"/>
    </location>
</feature>
<reference evidence="5 6" key="1">
    <citation type="submission" date="2014-06" db="EMBL/GenBank/DDBJ databases">
        <authorList>
            <person name="Swart Estienne"/>
        </authorList>
    </citation>
    <scope>NUCLEOTIDE SEQUENCE [LARGE SCALE GENOMIC DNA]</scope>
    <source>
        <strain evidence="5 6">130c</strain>
    </source>
</reference>